<accession>A0ACB6ZAP9</accession>
<dbReference type="EMBL" id="MU118052">
    <property type="protein sequence ID" value="KAF9646671.1"/>
    <property type="molecule type" value="Genomic_DNA"/>
</dbReference>
<proteinExistence type="predicted"/>
<reference evidence="1" key="2">
    <citation type="journal article" date="2020" name="Nat. Commun.">
        <title>Large-scale genome sequencing of mycorrhizal fungi provides insights into the early evolution of symbiotic traits.</title>
        <authorList>
            <person name="Miyauchi S."/>
            <person name="Kiss E."/>
            <person name="Kuo A."/>
            <person name="Drula E."/>
            <person name="Kohler A."/>
            <person name="Sanchez-Garcia M."/>
            <person name="Morin E."/>
            <person name="Andreopoulos B."/>
            <person name="Barry K.W."/>
            <person name="Bonito G."/>
            <person name="Buee M."/>
            <person name="Carver A."/>
            <person name="Chen C."/>
            <person name="Cichocki N."/>
            <person name="Clum A."/>
            <person name="Culley D."/>
            <person name="Crous P.W."/>
            <person name="Fauchery L."/>
            <person name="Girlanda M."/>
            <person name="Hayes R.D."/>
            <person name="Keri Z."/>
            <person name="LaButti K."/>
            <person name="Lipzen A."/>
            <person name="Lombard V."/>
            <person name="Magnuson J."/>
            <person name="Maillard F."/>
            <person name="Murat C."/>
            <person name="Nolan M."/>
            <person name="Ohm R.A."/>
            <person name="Pangilinan J."/>
            <person name="Pereira M.F."/>
            <person name="Perotto S."/>
            <person name="Peter M."/>
            <person name="Pfister S."/>
            <person name="Riley R."/>
            <person name="Sitrit Y."/>
            <person name="Stielow J.B."/>
            <person name="Szollosi G."/>
            <person name="Zifcakova L."/>
            <person name="Stursova M."/>
            <person name="Spatafora J.W."/>
            <person name="Tedersoo L."/>
            <person name="Vaario L.M."/>
            <person name="Yamada A."/>
            <person name="Yan M."/>
            <person name="Wang P."/>
            <person name="Xu J."/>
            <person name="Bruns T."/>
            <person name="Baldrian P."/>
            <person name="Vilgalys R."/>
            <person name="Dunand C."/>
            <person name="Henrissat B."/>
            <person name="Grigoriev I.V."/>
            <person name="Hibbett D."/>
            <person name="Nagy L.G."/>
            <person name="Martin F.M."/>
        </authorList>
    </citation>
    <scope>NUCLEOTIDE SEQUENCE</scope>
    <source>
        <strain evidence="1">P2</strain>
    </source>
</reference>
<evidence type="ECO:0000313" key="1">
    <source>
        <dbReference type="EMBL" id="KAF9646671.1"/>
    </source>
</evidence>
<keyword evidence="2" id="KW-1185">Reference proteome</keyword>
<organism evidence="1 2">
    <name type="scientific">Thelephora ganbajun</name>
    <name type="common">Ganba fungus</name>
    <dbReference type="NCBI Taxonomy" id="370292"/>
    <lineage>
        <taxon>Eukaryota</taxon>
        <taxon>Fungi</taxon>
        <taxon>Dikarya</taxon>
        <taxon>Basidiomycota</taxon>
        <taxon>Agaricomycotina</taxon>
        <taxon>Agaricomycetes</taxon>
        <taxon>Thelephorales</taxon>
        <taxon>Thelephoraceae</taxon>
        <taxon>Thelephora</taxon>
    </lineage>
</organism>
<sequence>MDTIAQLLVSILRVTQQSTQHPLVVLKPHEAARNHVPRQLESISSGLMSVIYSPPFTFPHRKLHRLNIVLSFKRGNKKGYNLISPRRSNPQEVQNLPDPQEEQEPTIVSCNHTGVHCRGRGGSLECKFDDGFMDYPPVSVQLCQGRRSHPYITQNRIAAVPVLRTRKLPLHAILSLCLVAHNSYIKQLFCRLADGSRSLGVLSTPRRLVASLS</sequence>
<protein>
    <submittedName>
        <fullName evidence="1">Uncharacterized protein</fullName>
    </submittedName>
</protein>
<dbReference type="Proteomes" id="UP000886501">
    <property type="component" value="Unassembled WGS sequence"/>
</dbReference>
<reference evidence="1" key="1">
    <citation type="submission" date="2019-10" db="EMBL/GenBank/DDBJ databases">
        <authorList>
            <consortium name="DOE Joint Genome Institute"/>
            <person name="Kuo A."/>
            <person name="Miyauchi S."/>
            <person name="Kiss E."/>
            <person name="Drula E."/>
            <person name="Kohler A."/>
            <person name="Sanchez-Garcia M."/>
            <person name="Andreopoulos B."/>
            <person name="Barry K.W."/>
            <person name="Bonito G."/>
            <person name="Buee M."/>
            <person name="Carver A."/>
            <person name="Chen C."/>
            <person name="Cichocki N."/>
            <person name="Clum A."/>
            <person name="Culley D."/>
            <person name="Crous P.W."/>
            <person name="Fauchery L."/>
            <person name="Girlanda M."/>
            <person name="Hayes R."/>
            <person name="Keri Z."/>
            <person name="Labutti K."/>
            <person name="Lipzen A."/>
            <person name="Lombard V."/>
            <person name="Magnuson J."/>
            <person name="Maillard F."/>
            <person name="Morin E."/>
            <person name="Murat C."/>
            <person name="Nolan M."/>
            <person name="Ohm R."/>
            <person name="Pangilinan J."/>
            <person name="Pereira M."/>
            <person name="Perotto S."/>
            <person name="Peter M."/>
            <person name="Riley R."/>
            <person name="Sitrit Y."/>
            <person name="Stielow B."/>
            <person name="Szollosi G."/>
            <person name="Zifcakova L."/>
            <person name="Stursova M."/>
            <person name="Spatafora J.W."/>
            <person name="Tedersoo L."/>
            <person name="Vaario L.-M."/>
            <person name="Yamada A."/>
            <person name="Yan M."/>
            <person name="Wang P."/>
            <person name="Xu J."/>
            <person name="Bruns T."/>
            <person name="Baldrian P."/>
            <person name="Vilgalys R."/>
            <person name="Henrissat B."/>
            <person name="Grigoriev I.V."/>
            <person name="Hibbett D."/>
            <person name="Nagy L.G."/>
            <person name="Martin F.M."/>
        </authorList>
    </citation>
    <scope>NUCLEOTIDE SEQUENCE</scope>
    <source>
        <strain evidence="1">P2</strain>
    </source>
</reference>
<name>A0ACB6ZAP9_THEGA</name>
<gene>
    <name evidence="1" type="ORF">BDM02DRAFT_2983654</name>
</gene>
<evidence type="ECO:0000313" key="2">
    <source>
        <dbReference type="Proteomes" id="UP000886501"/>
    </source>
</evidence>
<comment type="caution">
    <text evidence="1">The sequence shown here is derived from an EMBL/GenBank/DDBJ whole genome shotgun (WGS) entry which is preliminary data.</text>
</comment>